<feature type="non-terminal residue" evidence="1">
    <location>
        <position position="119"/>
    </location>
</feature>
<protein>
    <submittedName>
        <fullName evidence="1">Uncharacterized protein</fullName>
    </submittedName>
</protein>
<feature type="non-terminal residue" evidence="1">
    <location>
        <position position="1"/>
    </location>
</feature>
<accession>A0A1A8R489</accession>
<evidence type="ECO:0000313" key="1">
    <source>
        <dbReference type="EMBL" id="SBS00258.1"/>
    </source>
</evidence>
<dbReference type="AlphaFoldDB" id="A0A1A8R489"/>
<proteinExistence type="predicted"/>
<sequence>FTVLFTDTLRHINTINKPKSHLETYESNILKIIYFKYRCNFYCWLCERVHKGLQTCKCVLSISSSNWLCCRFPVSKMCSCQSKVCLKLPHFSIKFVFINKVGAKVTYAIFRLIREAPVL</sequence>
<dbReference type="EMBL" id="HAEI01007070">
    <property type="protein sequence ID" value="SBS00258.1"/>
    <property type="molecule type" value="Transcribed_RNA"/>
</dbReference>
<reference evidence="1" key="1">
    <citation type="submission" date="2016-05" db="EMBL/GenBank/DDBJ databases">
        <authorList>
            <person name="Lavstsen T."/>
            <person name="Jespersen J.S."/>
        </authorList>
    </citation>
    <scope>NUCLEOTIDE SEQUENCE</scope>
    <source>
        <tissue evidence="1">Brain</tissue>
    </source>
</reference>
<reference evidence="1" key="2">
    <citation type="submission" date="2016-06" db="EMBL/GenBank/DDBJ databases">
        <title>The genome of a short-lived fish provides insights into sex chromosome evolution and the genetic control of aging.</title>
        <authorList>
            <person name="Reichwald K."/>
            <person name="Felder M."/>
            <person name="Petzold A."/>
            <person name="Koch P."/>
            <person name="Groth M."/>
            <person name="Platzer M."/>
        </authorList>
    </citation>
    <scope>NUCLEOTIDE SEQUENCE</scope>
    <source>
        <tissue evidence="1">Brain</tissue>
    </source>
</reference>
<gene>
    <name evidence="1" type="primary">Nfu_g_1_019476</name>
</gene>
<name>A0A1A8R489_9TELE</name>
<organism evidence="1">
    <name type="scientific">Nothobranchius rachovii</name>
    <name type="common">bluefin notho</name>
    <dbReference type="NCBI Taxonomy" id="451742"/>
    <lineage>
        <taxon>Eukaryota</taxon>
        <taxon>Metazoa</taxon>
        <taxon>Chordata</taxon>
        <taxon>Craniata</taxon>
        <taxon>Vertebrata</taxon>
        <taxon>Euteleostomi</taxon>
        <taxon>Actinopterygii</taxon>
        <taxon>Neopterygii</taxon>
        <taxon>Teleostei</taxon>
        <taxon>Neoteleostei</taxon>
        <taxon>Acanthomorphata</taxon>
        <taxon>Ovalentaria</taxon>
        <taxon>Atherinomorphae</taxon>
        <taxon>Cyprinodontiformes</taxon>
        <taxon>Nothobranchiidae</taxon>
        <taxon>Nothobranchius</taxon>
    </lineage>
</organism>